<evidence type="ECO:0000313" key="2">
    <source>
        <dbReference type="EMBL" id="MFC3956983.1"/>
    </source>
</evidence>
<dbReference type="InterPro" id="IPR001296">
    <property type="entry name" value="Glyco_trans_1"/>
</dbReference>
<keyword evidence="3" id="KW-1185">Reference proteome</keyword>
<dbReference type="Proteomes" id="UP001595846">
    <property type="component" value="Unassembled WGS sequence"/>
</dbReference>
<proteinExistence type="predicted"/>
<reference evidence="2 3" key="1">
    <citation type="journal article" date="2019" name="Int. J. Syst. Evol. Microbiol.">
        <title>The Global Catalogue of Microorganisms (GCM) 10K type strain sequencing project: providing services to taxonomists for standard genome sequencing and annotation.</title>
        <authorList>
            <consortium name="The Broad Institute Genomics Platform"/>
            <consortium name="The Broad Institute Genome Sequencing Center for Infectious Disease"/>
            <person name="Wu L."/>
            <person name="Ma J."/>
        </authorList>
    </citation>
    <scope>NUCLEOTIDE SEQUENCE [LARGE SCALE GENOMIC DNA]</scope>
    <source>
        <strain evidence="2 3">IBRC-M 10256</strain>
    </source>
</reference>
<dbReference type="PANTHER" id="PTHR45947:SF15">
    <property type="entry name" value="TEICHURONIC ACID BIOSYNTHESIS GLYCOSYLTRANSFERASE TUAC-RELATED"/>
    <property type="match status" value="1"/>
</dbReference>
<dbReference type="RefSeq" id="WP_256532084.1">
    <property type="nucleotide sequence ID" value="NZ_CP101824.1"/>
</dbReference>
<dbReference type="InterPro" id="IPR050194">
    <property type="entry name" value="Glycosyltransferase_grp1"/>
</dbReference>
<keyword evidence="2" id="KW-0808">Transferase</keyword>
<name>A0ABD5NJ63_9EURY</name>
<comment type="caution">
    <text evidence="2">The sequence shown here is derived from an EMBL/GenBank/DDBJ whole genome shotgun (WGS) entry which is preliminary data.</text>
</comment>
<feature type="domain" description="Glycosyl transferase family 1" evidence="1">
    <location>
        <begin position="64"/>
        <end position="214"/>
    </location>
</feature>
<protein>
    <submittedName>
        <fullName evidence="2">Glycosyltransferase</fullName>
        <ecNumber evidence="2">2.4.-.-</ecNumber>
    </submittedName>
</protein>
<dbReference type="EMBL" id="JBHSAQ010000001">
    <property type="protein sequence ID" value="MFC3956983.1"/>
    <property type="molecule type" value="Genomic_DNA"/>
</dbReference>
<keyword evidence="2" id="KW-0328">Glycosyltransferase</keyword>
<dbReference type="GO" id="GO:0016757">
    <property type="term" value="F:glycosyltransferase activity"/>
    <property type="evidence" value="ECO:0007669"/>
    <property type="project" value="UniProtKB-KW"/>
</dbReference>
<evidence type="ECO:0000313" key="3">
    <source>
        <dbReference type="Proteomes" id="UP001595846"/>
    </source>
</evidence>
<gene>
    <name evidence="2" type="ORF">ACFOUR_01165</name>
</gene>
<dbReference type="Gene3D" id="3.40.50.2000">
    <property type="entry name" value="Glycogen Phosphorylase B"/>
    <property type="match status" value="2"/>
</dbReference>
<dbReference type="EC" id="2.4.-.-" evidence="2"/>
<accession>A0ABD5NJ63</accession>
<organism evidence="2 3">
    <name type="scientific">Halovivax cerinus</name>
    <dbReference type="NCBI Taxonomy" id="1487865"/>
    <lineage>
        <taxon>Archaea</taxon>
        <taxon>Methanobacteriati</taxon>
        <taxon>Methanobacteriota</taxon>
        <taxon>Stenosarchaea group</taxon>
        <taxon>Halobacteria</taxon>
        <taxon>Halobacteriales</taxon>
        <taxon>Natrialbaceae</taxon>
        <taxon>Halovivax</taxon>
    </lineage>
</organism>
<dbReference type="Pfam" id="PF00534">
    <property type="entry name" value="Glycos_transf_1"/>
    <property type="match status" value="1"/>
</dbReference>
<evidence type="ECO:0000259" key="1">
    <source>
        <dbReference type="Pfam" id="PF00534"/>
    </source>
</evidence>
<dbReference type="GeneID" id="73904854"/>
<sequence>MPDPLAGVLAGLVRLLERAGYLLANDVITYTPSMARELDLDPTSESVHPNGARYVDLDRFYPRTPFEDRDRVVGYLGRLDEEKGIRTLAAVAKHLPEDIRFRFIGDGDLRNWLETELESERAAGQVEVTGWVDHEDVPSELSSLQLLVMASEPTEGLPTTILEAMACGTPAYATSVSGVPDVVKEGETGYLMAEMDPESVAAEIASLLDSDELSSTSANARALITSSYDFDAARDRYEEIFSTLAA</sequence>
<dbReference type="AlphaFoldDB" id="A0ABD5NJ63"/>
<dbReference type="PANTHER" id="PTHR45947">
    <property type="entry name" value="SULFOQUINOVOSYL TRANSFERASE SQD2"/>
    <property type="match status" value="1"/>
</dbReference>
<dbReference type="SUPFAM" id="SSF53756">
    <property type="entry name" value="UDP-Glycosyltransferase/glycogen phosphorylase"/>
    <property type="match status" value="1"/>
</dbReference>